<reference evidence="1 2" key="1">
    <citation type="journal article" date="2016" name="Nat. Commun.">
        <title>Ectomycorrhizal ecology is imprinted in the genome of the dominant symbiotic fungus Cenococcum geophilum.</title>
        <authorList>
            <consortium name="DOE Joint Genome Institute"/>
            <person name="Peter M."/>
            <person name="Kohler A."/>
            <person name="Ohm R.A."/>
            <person name="Kuo A."/>
            <person name="Krutzmann J."/>
            <person name="Morin E."/>
            <person name="Arend M."/>
            <person name="Barry K.W."/>
            <person name="Binder M."/>
            <person name="Choi C."/>
            <person name="Clum A."/>
            <person name="Copeland A."/>
            <person name="Grisel N."/>
            <person name="Haridas S."/>
            <person name="Kipfer T."/>
            <person name="LaButti K."/>
            <person name="Lindquist E."/>
            <person name="Lipzen A."/>
            <person name="Maire R."/>
            <person name="Meier B."/>
            <person name="Mihaltcheva S."/>
            <person name="Molinier V."/>
            <person name="Murat C."/>
            <person name="Poggeler S."/>
            <person name="Quandt C.A."/>
            <person name="Sperisen C."/>
            <person name="Tritt A."/>
            <person name="Tisserant E."/>
            <person name="Crous P.W."/>
            <person name="Henrissat B."/>
            <person name="Nehls U."/>
            <person name="Egli S."/>
            <person name="Spatafora J.W."/>
            <person name="Grigoriev I.V."/>
            <person name="Martin F.M."/>
        </authorList>
    </citation>
    <scope>NUCLEOTIDE SEQUENCE [LARGE SCALE GENOMIC DNA]</scope>
    <source>
        <strain evidence="1 2">CBS 207.34</strain>
    </source>
</reference>
<evidence type="ECO:0000313" key="2">
    <source>
        <dbReference type="Proteomes" id="UP000250140"/>
    </source>
</evidence>
<accession>A0A8E2JLV0</accession>
<dbReference type="GO" id="GO:0030681">
    <property type="term" value="C:multimeric ribonuclease P complex"/>
    <property type="evidence" value="ECO:0007669"/>
    <property type="project" value="TreeGrafter"/>
</dbReference>
<dbReference type="Pfam" id="PF08584">
    <property type="entry name" value="Ribonuc_P_40"/>
    <property type="match status" value="1"/>
</dbReference>
<dbReference type="Proteomes" id="UP000250140">
    <property type="component" value="Unassembled WGS sequence"/>
</dbReference>
<dbReference type="GO" id="GO:0001682">
    <property type="term" value="P:tRNA 5'-leader removal"/>
    <property type="evidence" value="ECO:0007669"/>
    <property type="project" value="InterPro"/>
</dbReference>
<dbReference type="PANTHER" id="PTHR15396">
    <property type="entry name" value="RIBONUCLEASE P PROTEIN SUBUNIT P40"/>
    <property type="match status" value="1"/>
</dbReference>
<dbReference type="EMBL" id="KV751118">
    <property type="protein sequence ID" value="OCL01504.1"/>
    <property type="molecule type" value="Genomic_DNA"/>
</dbReference>
<protein>
    <submittedName>
        <fullName evidence="1">Uncharacterized protein</fullName>
    </submittedName>
</protein>
<dbReference type="PANTHER" id="PTHR15396:SF1">
    <property type="entry name" value="RIBONUCLEASE P PROTEIN SUBUNIT P40"/>
    <property type="match status" value="1"/>
</dbReference>
<dbReference type="GO" id="GO:0000172">
    <property type="term" value="C:ribonuclease MRP complex"/>
    <property type="evidence" value="ECO:0007669"/>
    <property type="project" value="TreeGrafter"/>
</dbReference>
<dbReference type="AlphaFoldDB" id="A0A8E2JLV0"/>
<sequence>MFDFSRHETLSSKCYFTHSVLPNYAERDQPPTKKKPFSTFLSQPFAHTLDLILPDEIHELIQQQLDGDVGTVCYARVYMSLGEILMGDFFNEYIKKGNILMLSEGRPGVDNMFSLYEGVLKLELDRPTYERCGLVGKPIPDGGRKHAKSRYAIEYNLRLPSMLHGKRGFERLVWACKNVLNNSLAWLFHDPQAPSSESESPIAKHCPILKSIRPTITNLPNTLVPTITAISDTYNADASADLLEWLGLVSLDSPRIRAHDSIDPYLSRYQVPELGESDPVARNLVRMRWYGFIPPNFIRDVYIRARKVVGEEWFAMNVSCFHGQAYSLLNHGAKDTLSWEYN</sequence>
<dbReference type="GO" id="GO:0000171">
    <property type="term" value="F:ribonuclease MRP activity"/>
    <property type="evidence" value="ECO:0007669"/>
    <property type="project" value="TreeGrafter"/>
</dbReference>
<dbReference type="GO" id="GO:0004526">
    <property type="term" value="F:ribonuclease P activity"/>
    <property type="evidence" value="ECO:0007669"/>
    <property type="project" value="TreeGrafter"/>
</dbReference>
<organism evidence="1 2">
    <name type="scientific">Glonium stellatum</name>
    <dbReference type="NCBI Taxonomy" id="574774"/>
    <lineage>
        <taxon>Eukaryota</taxon>
        <taxon>Fungi</taxon>
        <taxon>Dikarya</taxon>
        <taxon>Ascomycota</taxon>
        <taxon>Pezizomycotina</taxon>
        <taxon>Dothideomycetes</taxon>
        <taxon>Pleosporomycetidae</taxon>
        <taxon>Gloniales</taxon>
        <taxon>Gloniaceae</taxon>
        <taxon>Glonium</taxon>
    </lineage>
</organism>
<name>A0A8E2JLV0_9PEZI</name>
<evidence type="ECO:0000313" key="1">
    <source>
        <dbReference type="EMBL" id="OCL01504.1"/>
    </source>
</evidence>
<dbReference type="OrthoDB" id="63112at2759"/>
<proteinExistence type="predicted"/>
<keyword evidence="2" id="KW-1185">Reference proteome</keyword>
<dbReference type="GO" id="GO:0000447">
    <property type="term" value="P:endonucleolytic cleavage in ITS1 to separate SSU-rRNA from 5.8S rRNA and LSU-rRNA from tricistronic rRNA transcript (SSU-rRNA, 5.8S rRNA, LSU-rRNA)"/>
    <property type="evidence" value="ECO:0007669"/>
    <property type="project" value="TreeGrafter"/>
</dbReference>
<gene>
    <name evidence="1" type="ORF">AOQ84DRAFT_306556</name>
</gene>
<dbReference type="InterPro" id="IPR013893">
    <property type="entry name" value="RNase_P_Rpp40"/>
</dbReference>